<comment type="caution">
    <text evidence="2">The sequence shown here is derived from an EMBL/GenBank/DDBJ whole genome shotgun (WGS) entry which is preliminary data.</text>
</comment>
<evidence type="ECO:0000313" key="2">
    <source>
        <dbReference type="EMBL" id="KJK50358.1"/>
    </source>
</evidence>
<organism evidence="2 3">
    <name type="scientific">Lentzea aerocolonigenes</name>
    <name type="common">Lechevalieria aerocolonigenes</name>
    <name type="synonym">Saccharothrix aerocolonigenes</name>
    <dbReference type="NCBI Taxonomy" id="68170"/>
    <lineage>
        <taxon>Bacteria</taxon>
        <taxon>Bacillati</taxon>
        <taxon>Actinomycetota</taxon>
        <taxon>Actinomycetes</taxon>
        <taxon>Pseudonocardiales</taxon>
        <taxon>Pseudonocardiaceae</taxon>
        <taxon>Lentzea</taxon>
    </lineage>
</organism>
<dbReference type="OrthoDB" id="3689149at2"/>
<evidence type="ECO:0000256" key="1">
    <source>
        <dbReference type="SAM" id="SignalP"/>
    </source>
</evidence>
<keyword evidence="3" id="KW-1185">Reference proteome</keyword>
<name>A0A0F0H9P4_LENAE</name>
<dbReference type="Proteomes" id="UP000033393">
    <property type="component" value="Unassembled WGS sequence"/>
</dbReference>
<sequence>MRLALSLLLVLTACATTPADPKALLDQWLEVVRRQESVRFNVVIEVEGNDPRRQTYAGVQHINTGGGAVEQKDVTAHAESRWGATDYRAVILDRDTYLQHNELTLPAGKSFAVLETQGASWTWNYLTNLSLNEQQYDPGNVFADLDRGTLRLVGHDGDRYEFSAGGVPHSGGYTQGEVRLVVEVDASDRVIKAERTGPSVDRQQEHRIASYSQWGTAPDVLRPAAETVAKPAEVVVRTR</sequence>
<dbReference type="AlphaFoldDB" id="A0A0F0H9P4"/>
<feature type="chain" id="PRO_5039187716" description="Lipoprotein" evidence="1">
    <location>
        <begin position="20"/>
        <end position="239"/>
    </location>
</feature>
<gene>
    <name evidence="2" type="ORF">UK23_11160</name>
</gene>
<evidence type="ECO:0000313" key="3">
    <source>
        <dbReference type="Proteomes" id="UP000033393"/>
    </source>
</evidence>
<proteinExistence type="predicted"/>
<reference evidence="2 3" key="1">
    <citation type="submission" date="2015-02" db="EMBL/GenBank/DDBJ databases">
        <authorList>
            <person name="Ju K.-S."/>
            <person name="Doroghazi J.R."/>
            <person name="Metcalf W."/>
        </authorList>
    </citation>
    <scope>NUCLEOTIDE SEQUENCE [LARGE SCALE GENOMIC DNA]</scope>
    <source>
        <strain evidence="2 3">NRRL B-16140</strain>
    </source>
</reference>
<dbReference type="RefSeq" id="WP_045311361.1">
    <property type="nucleotide sequence ID" value="NZ_JYJG01000061.1"/>
</dbReference>
<dbReference type="PATRIC" id="fig|68170.10.peg.1043"/>
<keyword evidence="1" id="KW-0732">Signal</keyword>
<evidence type="ECO:0008006" key="4">
    <source>
        <dbReference type="Google" id="ProtNLM"/>
    </source>
</evidence>
<dbReference type="EMBL" id="JYJG01000061">
    <property type="protein sequence ID" value="KJK50358.1"/>
    <property type="molecule type" value="Genomic_DNA"/>
</dbReference>
<feature type="signal peptide" evidence="1">
    <location>
        <begin position="1"/>
        <end position="19"/>
    </location>
</feature>
<protein>
    <recommendedName>
        <fullName evidence="4">Lipoprotein</fullName>
    </recommendedName>
</protein>
<accession>A0A0F0H9P4</accession>